<dbReference type="RefSeq" id="WP_269037684.1">
    <property type="nucleotide sequence ID" value="NZ_CP114040.1"/>
</dbReference>
<evidence type="ECO:0000256" key="3">
    <source>
        <dbReference type="SAM" id="MobiDB-lite"/>
    </source>
</evidence>
<dbReference type="Gene3D" id="3.90.1170.50">
    <property type="entry name" value="Aldehyde oxidase/xanthine dehydrogenase, a/b hammerhead"/>
    <property type="match status" value="1"/>
</dbReference>
<dbReference type="InterPro" id="IPR036856">
    <property type="entry name" value="Ald_Oxase/Xan_DH_a/b_sf"/>
</dbReference>
<sequence length="724" mass="77477">MSTTSPRIGRPAERIEARIKVTGQARYAADVVLPGLAHAAYVGSAIACGRVLAVDTARAEQAGGVLLILTHDNRGPLGDLPNGDGTGLTPDPRPPLADDRIDYRGQIVAMVVAESPEQAAHAASLVEVRYEPAPFVVDIDDGAGTRLSDVPRRGDCAAALRAAPVTIDVLYSTPIQHPCPLEPHATVAHWVDHDLVVYDSTQWVLGDQAVLARAFGLSNERVRVLAPFVGGSFGSKVFTAAHTLLAAVAARRLERPVKSVLRRSEVLTTVGPRAATRQRIQLAAERDGRLIALRHHTRSHCATERDVADRDPFYEPTSGITRVLYACPNYEAVHDVVPLHLAKPGWMRAPGEATGLWALEGALDELACESGLDPLALRMRNHSSRDAHTGKPYASEHLRECYERGAERFGWSRREPRPRSMRDGDAWIGWGMATAAHPGNRDPASVRVRLDRERGGVHVTVATAGIDLGTGLYTALAVVVADALDLPGERVTVELGDTRLPPAPMTGGSNLTASVAPAALAACTRLRRRLLAFRRAPDESADWAELLDRAGLGDIEAIGTTDARPPGERHAHHSFGAQFVEVRVVPELGRIRVTRVVGVFDVGQVVDATTTRSQLLGGVLFGVGQALLEQQVHDPVHALPVHADLAGYLLPCHADVPDIDVEWLDAVPDVTFNAIGCRGAGEIGITGVAPAIASAVHHAIGVRLRDLPLTPDRLLAALAESPRE</sequence>
<dbReference type="PANTHER" id="PTHR11908:SF132">
    <property type="entry name" value="ALDEHYDE OXIDASE 1-RELATED"/>
    <property type="match status" value="1"/>
</dbReference>
<protein>
    <submittedName>
        <fullName evidence="5">Xanthine dehydrogenase family protein molybdopterin-binding subunit</fullName>
    </submittedName>
</protein>
<evidence type="ECO:0000259" key="4">
    <source>
        <dbReference type="SMART" id="SM01008"/>
    </source>
</evidence>
<dbReference type="InterPro" id="IPR000674">
    <property type="entry name" value="Ald_Oxase/Xan_DH_a/b"/>
</dbReference>
<dbReference type="InterPro" id="IPR037165">
    <property type="entry name" value="AldOxase/xan_DH_Mopterin-bd_sf"/>
</dbReference>
<keyword evidence="6" id="KW-1185">Reference proteome</keyword>
<gene>
    <name evidence="5" type="ORF">O0S08_04260</name>
</gene>
<evidence type="ECO:0000256" key="1">
    <source>
        <dbReference type="ARBA" id="ARBA00022505"/>
    </source>
</evidence>
<dbReference type="InterPro" id="IPR008274">
    <property type="entry name" value="AldOxase/xan_DH_MoCoBD1"/>
</dbReference>
<evidence type="ECO:0000313" key="5">
    <source>
        <dbReference type="EMBL" id="WAS95352.1"/>
    </source>
</evidence>
<name>A0ABY7H7V6_9BACT</name>
<evidence type="ECO:0000313" key="6">
    <source>
        <dbReference type="Proteomes" id="UP001164459"/>
    </source>
</evidence>
<dbReference type="InterPro" id="IPR046867">
    <property type="entry name" value="AldOxase/xan_DH_MoCoBD2"/>
</dbReference>
<dbReference type="SUPFAM" id="SSF54665">
    <property type="entry name" value="CO dehydrogenase molybdoprotein N-domain-like"/>
    <property type="match status" value="1"/>
</dbReference>
<dbReference type="SUPFAM" id="SSF56003">
    <property type="entry name" value="Molybdenum cofactor-binding domain"/>
    <property type="match status" value="1"/>
</dbReference>
<reference evidence="5" key="1">
    <citation type="submission" date="2022-11" db="EMBL/GenBank/DDBJ databases">
        <title>Minimal conservation of predation-associated metabolite biosynthetic gene clusters underscores biosynthetic potential of Myxococcota including descriptions for ten novel species: Archangium lansinium sp. nov., Myxococcus landrumus sp. nov., Nannocystis bai.</title>
        <authorList>
            <person name="Ahearne A."/>
            <person name="Stevens C."/>
            <person name="Dowd S."/>
        </authorList>
    </citation>
    <scope>NUCLEOTIDE SEQUENCE</scope>
    <source>
        <strain evidence="5">Fl3</strain>
    </source>
</reference>
<accession>A0ABY7H7V6</accession>
<dbReference type="EMBL" id="CP114040">
    <property type="protein sequence ID" value="WAS95352.1"/>
    <property type="molecule type" value="Genomic_DNA"/>
</dbReference>
<feature type="region of interest" description="Disordered" evidence="3">
    <location>
        <begin position="76"/>
        <end position="95"/>
    </location>
</feature>
<dbReference type="Pfam" id="PF02738">
    <property type="entry name" value="MoCoBD_1"/>
    <property type="match status" value="1"/>
</dbReference>
<dbReference type="Proteomes" id="UP001164459">
    <property type="component" value="Chromosome"/>
</dbReference>
<dbReference type="PANTHER" id="PTHR11908">
    <property type="entry name" value="XANTHINE DEHYDROGENASE"/>
    <property type="match status" value="1"/>
</dbReference>
<dbReference type="InterPro" id="IPR016208">
    <property type="entry name" value="Ald_Oxase/xanthine_DH-like"/>
</dbReference>
<keyword evidence="2" id="KW-0560">Oxidoreductase</keyword>
<feature type="domain" description="Aldehyde oxidase/xanthine dehydrogenase a/b hammerhead" evidence="4">
    <location>
        <begin position="22"/>
        <end position="134"/>
    </location>
</feature>
<dbReference type="Pfam" id="PF20256">
    <property type="entry name" value="MoCoBD_2"/>
    <property type="match status" value="1"/>
</dbReference>
<dbReference type="Gene3D" id="3.30.365.10">
    <property type="entry name" value="Aldehyde oxidase/xanthine dehydrogenase, molybdopterin binding domain"/>
    <property type="match status" value="4"/>
</dbReference>
<organism evidence="5 6">
    <name type="scientific">Nannocystis punicea</name>
    <dbReference type="NCBI Taxonomy" id="2995304"/>
    <lineage>
        <taxon>Bacteria</taxon>
        <taxon>Pseudomonadati</taxon>
        <taxon>Myxococcota</taxon>
        <taxon>Polyangia</taxon>
        <taxon>Nannocystales</taxon>
        <taxon>Nannocystaceae</taxon>
        <taxon>Nannocystis</taxon>
    </lineage>
</organism>
<dbReference type="Pfam" id="PF01315">
    <property type="entry name" value="Ald_Xan_dh_C"/>
    <property type="match status" value="1"/>
</dbReference>
<dbReference type="SMART" id="SM01008">
    <property type="entry name" value="Ald_Xan_dh_C"/>
    <property type="match status" value="1"/>
</dbReference>
<proteinExistence type="predicted"/>
<evidence type="ECO:0000256" key="2">
    <source>
        <dbReference type="ARBA" id="ARBA00023002"/>
    </source>
</evidence>
<keyword evidence="1" id="KW-0500">Molybdenum</keyword>